<dbReference type="Proteomes" id="UP001519887">
    <property type="component" value="Unassembled WGS sequence"/>
</dbReference>
<evidence type="ECO:0000256" key="1">
    <source>
        <dbReference type="SAM" id="MobiDB-lite"/>
    </source>
</evidence>
<dbReference type="SUPFAM" id="SSF52499">
    <property type="entry name" value="Isochorismatase-like hydrolases"/>
    <property type="match status" value="1"/>
</dbReference>
<dbReference type="InterPro" id="IPR036380">
    <property type="entry name" value="Isochorismatase-like_sf"/>
</dbReference>
<dbReference type="Gene3D" id="3.40.50.850">
    <property type="entry name" value="Isochorismatase-like"/>
    <property type="match status" value="1"/>
</dbReference>
<protein>
    <recommendedName>
        <fullName evidence="4">Isochorismatase-like domain-containing protein</fullName>
    </recommendedName>
</protein>
<feature type="region of interest" description="Disordered" evidence="1">
    <location>
        <begin position="1"/>
        <end position="26"/>
    </location>
</feature>
<evidence type="ECO:0008006" key="4">
    <source>
        <dbReference type="Google" id="ProtNLM"/>
    </source>
</evidence>
<evidence type="ECO:0000313" key="3">
    <source>
        <dbReference type="Proteomes" id="UP001519887"/>
    </source>
</evidence>
<gene>
    <name evidence="2" type="ORF">K0U00_30825</name>
</gene>
<reference evidence="2 3" key="1">
    <citation type="submission" date="2021-07" db="EMBL/GenBank/DDBJ databases">
        <title>Paenibacillus radiodurans sp. nov., isolated from the southeastern edge of Tengger Desert.</title>
        <authorList>
            <person name="Zhang G."/>
        </authorList>
    </citation>
    <scope>NUCLEOTIDE SEQUENCE [LARGE SCALE GENOMIC DNA]</scope>
    <source>
        <strain evidence="2 3">CCM 7311</strain>
    </source>
</reference>
<comment type="caution">
    <text evidence="2">The sequence shown here is derived from an EMBL/GenBank/DDBJ whole genome shotgun (WGS) entry which is preliminary data.</text>
</comment>
<feature type="non-terminal residue" evidence="2">
    <location>
        <position position="117"/>
    </location>
</feature>
<sequence length="117" mass="13071">MNSKGWEKYFSERDKQHNRLTGKKEPAGFGEKPALLLIDIYYSVLGTKREPIFESMSSWPGSTGLEGWAAVDKTAELVAVAREAGIPVIHVKGMQSGITPWIHRKSRPSAQTEEQRS</sequence>
<accession>A0ABS7CC35</accession>
<dbReference type="EMBL" id="JAHZIK010001198">
    <property type="protein sequence ID" value="MBW7458443.1"/>
    <property type="molecule type" value="Genomic_DNA"/>
</dbReference>
<evidence type="ECO:0000313" key="2">
    <source>
        <dbReference type="EMBL" id="MBW7458443.1"/>
    </source>
</evidence>
<organism evidence="2 3">
    <name type="scientific">Paenibacillus sepulcri</name>
    <dbReference type="NCBI Taxonomy" id="359917"/>
    <lineage>
        <taxon>Bacteria</taxon>
        <taxon>Bacillati</taxon>
        <taxon>Bacillota</taxon>
        <taxon>Bacilli</taxon>
        <taxon>Bacillales</taxon>
        <taxon>Paenibacillaceae</taxon>
        <taxon>Paenibacillus</taxon>
    </lineage>
</organism>
<keyword evidence="3" id="KW-1185">Reference proteome</keyword>
<proteinExistence type="predicted"/>
<name>A0ABS7CC35_9BACL</name>